<dbReference type="InterPro" id="IPR029058">
    <property type="entry name" value="AB_hydrolase_fold"/>
</dbReference>
<keyword evidence="4" id="KW-1185">Reference proteome</keyword>
<reference evidence="3 4" key="1">
    <citation type="submission" date="2024-04" db="EMBL/GenBank/DDBJ databases">
        <title>Polymorphospora sp. isolated from Baiyangdian Lake in Xiong'an New Area.</title>
        <authorList>
            <person name="Zhang X."/>
            <person name="Liu J."/>
        </authorList>
    </citation>
    <scope>NUCLEOTIDE SEQUENCE [LARGE SCALE GENOMIC DNA]</scope>
    <source>
        <strain evidence="3 4">2-325</strain>
    </source>
</reference>
<evidence type="ECO:0000256" key="1">
    <source>
        <dbReference type="SAM" id="MobiDB-lite"/>
    </source>
</evidence>
<organism evidence="3 4">
    <name type="scientific">Polymorphospora lycopeni</name>
    <dbReference type="NCBI Taxonomy" id="3140240"/>
    <lineage>
        <taxon>Bacteria</taxon>
        <taxon>Bacillati</taxon>
        <taxon>Actinomycetota</taxon>
        <taxon>Actinomycetes</taxon>
        <taxon>Micromonosporales</taxon>
        <taxon>Micromonosporaceae</taxon>
        <taxon>Polymorphospora</taxon>
    </lineage>
</organism>
<dbReference type="InterPro" id="IPR039069">
    <property type="entry name" value="CE7"/>
</dbReference>
<dbReference type="PANTHER" id="PTHR40111">
    <property type="entry name" value="CEPHALOSPORIN-C DEACETYLASE"/>
    <property type="match status" value="1"/>
</dbReference>
<protein>
    <submittedName>
        <fullName evidence="3">Acetylxylan esterase</fullName>
    </submittedName>
</protein>
<dbReference type="RefSeq" id="WP_375735744.1">
    <property type="nucleotide sequence ID" value="NZ_JBCGDC010000083.1"/>
</dbReference>
<dbReference type="InterPro" id="IPR008391">
    <property type="entry name" value="AXE1_dom"/>
</dbReference>
<feature type="region of interest" description="Disordered" evidence="1">
    <location>
        <begin position="119"/>
        <end position="143"/>
    </location>
</feature>
<sequence length="327" mass="35430">MSWFDLPLDVLREHRPEREEPADFDGFWRRTLDEHAGTPDVRLHPEPALFPGIAVDDVDYAGFGGQRVRGWLLTPTAGPRRDVGVLHLPGYGRGRGWPHQWLPFAAAGFTVLVMDVRGQGAESDHPGSTPDPGEATGSEVPGFLTRGIAAPETSYLRRLYVDAYRAVDALTVAAPHVTRTAIVAGSQGAGVGIALAGLRTDLGVALLDVPAFAGFRRAIEIGAAGSRAEIARYLGARHDAVEQVFRTLSYFDTVNFAARATTPAHFSVALMDRVCPPSTVFAAYNHYAGEKRITVWPYNGHEGGGSTATRQRLQELIDWSETPAPPR</sequence>
<dbReference type="Gene3D" id="3.40.50.1820">
    <property type="entry name" value="alpha/beta hydrolase"/>
    <property type="match status" value="1"/>
</dbReference>
<evidence type="ECO:0000313" key="3">
    <source>
        <dbReference type="EMBL" id="MFB6396223.1"/>
    </source>
</evidence>
<name>A0ABV5CW48_9ACTN</name>
<proteinExistence type="predicted"/>
<dbReference type="Pfam" id="PF05448">
    <property type="entry name" value="AXE1"/>
    <property type="match status" value="1"/>
</dbReference>
<dbReference type="SUPFAM" id="SSF53474">
    <property type="entry name" value="alpha/beta-Hydrolases"/>
    <property type="match status" value="1"/>
</dbReference>
<evidence type="ECO:0000259" key="2">
    <source>
        <dbReference type="Pfam" id="PF05448"/>
    </source>
</evidence>
<gene>
    <name evidence="3" type="ORF">AAFH96_24395</name>
</gene>
<dbReference type="PANTHER" id="PTHR40111:SF1">
    <property type="entry name" value="CEPHALOSPORIN-C DEACETYLASE"/>
    <property type="match status" value="1"/>
</dbReference>
<dbReference type="EMBL" id="JBCGDC010000083">
    <property type="protein sequence ID" value="MFB6396223.1"/>
    <property type="molecule type" value="Genomic_DNA"/>
</dbReference>
<dbReference type="Proteomes" id="UP001582793">
    <property type="component" value="Unassembled WGS sequence"/>
</dbReference>
<comment type="caution">
    <text evidence="3">The sequence shown here is derived from an EMBL/GenBank/DDBJ whole genome shotgun (WGS) entry which is preliminary data.</text>
</comment>
<accession>A0ABV5CW48</accession>
<feature type="domain" description="Acetyl xylan esterase" evidence="2">
    <location>
        <begin position="1"/>
        <end position="313"/>
    </location>
</feature>
<evidence type="ECO:0000313" key="4">
    <source>
        <dbReference type="Proteomes" id="UP001582793"/>
    </source>
</evidence>